<dbReference type="InterPro" id="IPR027417">
    <property type="entry name" value="P-loop_NTPase"/>
</dbReference>
<dbReference type="EMBL" id="FOQZ01000003">
    <property type="protein sequence ID" value="SFI61129.1"/>
    <property type="molecule type" value="Genomic_DNA"/>
</dbReference>
<keyword evidence="4 9" id="KW-0812">Transmembrane</keyword>
<protein>
    <submittedName>
        <fullName evidence="11">Branched-chain amino acid transport system permease protein</fullName>
    </submittedName>
</protein>
<evidence type="ECO:0000256" key="3">
    <source>
        <dbReference type="ARBA" id="ARBA00022475"/>
    </source>
</evidence>
<dbReference type="GO" id="GO:0015192">
    <property type="term" value="F:L-phenylalanine transmembrane transporter activity"/>
    <property type="evidence" value="ECO:0007669"/>
    <property type="project" value="TreeGrafter"/>
</dbReference>
<evidence type="ECO:0000256" key="1">
    <source>
        <dbReference type="ARBA" id="ARBA00004651"/>
    </source>
</evidence>
<evidence type="ECO:0000256" key="2">
    <source>
        <dbReference type="ARBA" id="ARBA00022448"/>
    </source>
</evidence>
<dbReference type="CDD" id="cd06581">
    <property type="entry name" value="TM_PBP1_LivM_like"/>
    <property type="match status" value="1"/>
</dbReference>
<dbReference type="PANTHER" id="PTHR45772">
    <property type="entry name" value="CONSERVED COMPONENT OF ABC TRANSPORTER FOR NATURAL AMINO ACIDS-RELATED"/>
    <property type="match status" value="1"/>
</dbReference>
<evidence type="ECO:0000259" key="10">
    <source>
        <dbReference type="PROSITE" id="PS50893"/>
    </source>
</evidence>
<feature type="transmembrane region" description="Helical" evidence="9">
    <location>
        <begin position="287"/>
        <end position="309"/>
    </location>
</feature>
<evidence type="ECO:0000256" key="8">
    <source>
        <dbReference type="ARBA" id="ARBA00023136"/>
    </source>
</evidence>
<dbReference type="GO" id="GO:1903805">
    <property type="term" value="P:L-valine import across plasma membrane"/>
    <property type="evidence" value="ECO:0007669"/>
    <property type="project" value="TreeGrafter"/>
</dbReference>
<keyword evidence="7 9" id="KW-1133">Transmembrane helix</keyword>
<dbReference type="InterPro" id="IPR001851">
    <property type="entry name" value="ABC_transp_permease"/>
</dbReference>
<dbReference type="PANTHER" id="PTHR45772:SF7">
    <property type="entry name" value="AMINO ACID ABC TRANSPORTER ATP-BINDING PROTEIN"/>
    <property type="match status" value="1"/>
</dbReference>
<dbReference type="GO" id="GO:0005304">
    <property type="term" value="F:L-valine transmembrane transporter activity"/>
    <property type="evidence" value="ECO:0007669"/>
    <property type="project" value="TreeGrafter"/>
</dbReference>
<dbReference type="SMART" id="SM00382">
    <property type="entry name" value="AAA"/>
    <property type="match status" value="1"/>
</dbReference>
<feature type="transmembrane region" description="Helical" evidence="9">
    <location>
        <begin position="164"/>
        <end position="184"/>
    </location>
</feature>
<keyword evidence="5" id="KW-0547">Nucleotide-binding</keyword>
<comment type="caution">
    <text evidence="11">The sequence shown here is derived from an EMBL/GenBank/DDBJ whole genome shotgun (WGS) entry which is preliminary data.</text>
</comment>
<dbReference type="Pfam" id="PF12399">
    <property type="entry name" value="BCA_ABC_TP_C"/>
    <property type="match status" value="1"/>
</dbReference>
<feature type="transmembrane region" description="Helical" evidence="9">
    <location>
        <begin position="262"/>
        <end position="281"/>
    </location>
</feature>
<dbReference type="Gene3D" id="3.40.50.300">
    <property type="entry name" value="P-loop containing nucleotide triphosphate hydrolases"/>
    <property type="match status" value="1"/>
</dbReference>
<comment type="subcellular location">
    <subcellularLocation>
        <location evidence="1">Cell membrane</location>
        <topology evidence="1">Multi-pass membrane protein</topology>
    </subcellularLocation>
</comment>
<sequence length="606" mass="63332">MRISQTAFQRGPFWLIPLAFGVAVMLMPLYVGDAGFLRMIISVALMSMLVVGLNMTFGYAGELALGQSAIYAVGAYAAGILAVDGLDLPVTFVVALFAGAAVGLLTGIPGIRLGSWSLGMVTFFLVLLIPDVVNLFPAATGGAVGLPGIPLPSVFGVQLSSDTYFMVVIAVAIIFFALLRNYAVSRHGAALKVMRESPVLARSLGYSVPRLKLTAYVIGATPAGAAGALFAYQDGYISPLSFGFQMAVAILAASIIGGSESIYGAVIGAAILVIGPLRTAGFQQYSLIFFGLLLVVGGLFFTGGIAGIMRKAVRRFLVKDELLPDVRAAMSAPAAVVRIDGAPLAASGIEKSFGGNRALAGVDLTANPGEVTALIGPNGSGKTTLLNIISGFYKPDGGTVRVGETDMIGLKPHRIASAGVSRTFQTPLVPKSMTAAEVVASARYTRARNSVAAAMLRLPSGRHAARRDREEALRLLATMGIVELADRPASELPLGTRRILEVARALAGDPAVVLLDEPASGLDESEVVALSEVILRLKDAGATIVIVEHNFEMVMSIADRVNVLHLGRMIASGPPHAVRNDPEVVESYLGKAAREQLERHQNGGAE</sequence>
<feature type="transmembrane region" description="Helical" evidence="9">
    <location>
        <begin position="69"/>
        <end position="86"/>
    </location>
</feature>
<dbReference type="GO" id="GO:0016887">
    <property type="term" value="F:ATP hydrolysis activity"/>
    <property type="evidence" value="ECO:0007669"/>
    <property type="project" value="InterPro"/>
</dbReference>
<evidence type="ECO:0000256" key="9">
    <source>
        <dbReference type="SAM" id="Phobius"/>
    </source>
</evidence>
<organism evidence="11 12">
    <name type="scientific">Microbacterium saccharophilum</name>
    <dbReference type="NCBI Taxonomy" id="1213358"/>
    <lineage>
        <taxon>Bacteria</taxon>
        <taxon>Bacillati</taxon>
        <taxon>Actinomycetota</taxon>
        <taxon>Actinomycetes</taxon>
        <taxon>Micrococcales</taxon>
        <taxon>Microbacteriaceae</taxon>
        <taxon>Microbacterium</taxon>
    </lineage>
</organism>
<dbReference type="InterPro" id="IPR032823">
    <property type="entry name" value="BCA_ABC_TP_C"/>
</dbReference>
<dbReference type="GO" id="GO:1903806">
    <property type="term" value="P:L-isoleucine import across plasma membrane"/>
    <property type="evidence" value="ECO:0007669"/>
    <property type="project" value="TreeGrafter"/>
</dbReference>
<dbReference type="GO" id="GO:0005524">
    <property type="term" value="F:ATP binding"/>
    <property type="evidence" value="ECO:0007669"/>
    <property type="project" value="UniProtKB-KW"/>
</dbReference>
<dbReference type="Proteomes" id="UP000198702">
    <property type="component" value="Unassembled WGS sequence"/>
</dbReference>
<evidence type="ECO:0000256" key="5">
    <source>
        <dbReference type="ARBA" id="ARBA00022741"/>
    </source>
</evidence>
<dbReference type="PROSITE" id="PS50893">
    <property type="entry name" value="ABC_TRANSPORTER_2"/>
    <property type="match status" value="1"/>
</dbReference>
<dbReference type="Pfam" id="PF00005">
    <property type="entry name" value="ABC_tran"/>
    <property type="match status" value="1"/>
</dbReference>
<dbReference type="InterPro" id="IPR043428">
    <property type="entry name" value="LivM-like"/>
</dbReference>
<name>A0A7Z7D3D2_9MICO</name>
<feature type="transmembrane region" description="Helical" evidence="9">
    <location>
        <begin position="12"/>
        <end position="30"/>
    </location>
</feature>
<feature type="domain" description="ABC transporter" evidence="10">
    <location>
        <begin position="344"/>
        <end position="591"/>
    </location>
</feature>
<dbReference type="InterPro" id="IPR051120">
    <property type="entry name" value="ABC_AA/LPS_Transport"/>
</dbReference>
<evidence type="ECO:0000256" key="6">
    <source>
        <dbReference type="ARBA" id="ARBA00022840"/>
    </source>
</evidence>
<reference evidence="11 12" key="1">
    <citation type="submission" date="2016-10" db="EMBL/GenBank/DDBJ databases">
        <authorList>
            <person name="Varghese N."/>
            <person name="Submissions S."/>
        </authorList>
    </citation>
    <scope>NUCLEOTIDE SEQUENCE [LARGE SCALE GENOMIC DNA]</scope>
    <source>
        <strain evidence="11 12">UNC380MFSha3.1</strain>
    </source>
</reference>
<dbReference type="GO" id="GO:0015808">
    <property type="term" value="P:L-alanine transport"/>
    <property type="evidence" value="ECO:0007669"/>
    <property type="project" value="TreeGrafter"/>
</dbReference>
<dbReference type="GO" id="GO:0005886">
    <property type="term" value="C:plasma membrane"/>
    <property type="evidence" value="ECO:0007669"/>
    <property type="project" value="UniProtKB-SubCell"/>
</dbReference>
<dbReference type="SUPFAM" id="SSF52540">
    <property type="entry name" value="P-loop containing nucleoside triphosphate hydrolases"/>
    <property type="match status" value="1"/>
</dbReference>
<evidence type="ECO:0000256" key="4">
    <source>
        <dbReference type="ARBA" id="ARBA00022692"/>
    </source>
</evidence>
<keyword evidence="8 9" id="KW-0472">Membrane</keyword>
<keyword evidence="2" id="KW-0813">Transport</keyword>
<evidence type="ECO:0000256" key="7">
    <source>
        <dbReference type="ARBA" id="ARBA00022989"/>
    </source>
</evidence>
<feature type="transmembrane region" description="Helical" evidence="9">
    <location>
        <begin position="213"/>
        <end position="230"/>
    </location>
</feature>
<dbReference type="CDD" id="cd03219">
    <property type="entry name" value="ABC_Mj1267_LivG_branched"/>
    <property type="match status" value="1"/>
</dbReference>
<accession>A0A7Z7D3D2</accession>
<dbReference type="InterPro" id="IPR003439">
    <property type="entry name" value="ABC_transporter-like_ATP-bd"/>
</dbReference>
<dbReference type="AlphaFoldDB" id="A0A7Z7D3D2"/>
<feature type="transmembrane region" description="Helical" evidence="9">
    <location>
        <begin position="36"/>
        <end position="57"/>
    </location>
</feature>
<evidence type="ECO:0000313" key="12">
    <source>
        <dbReference type="Proteomes" id="UP000198702"/>
    </source>
</evidence>
<evidence type="ECO:0000313" key="11">
    <source>
        <dbReference type="EMBL" id="SFI61129.1"/>
    </source>
</evidence>
<dbReference type="GO" id="GO:0015188">
    <property type="term" value="F:L-isoleucine transmembrane transporter activity"/>
    <property type="evidence" value="ECO:0007669"/>
    <property type="project" value="TreeGrafter"/>
</dbReference>
<dbReference type="Pfam" id="PF02653">
    <property type="entry name" value="BPD_transp_2"/>
    <property type="match status" value="1"/>
</dbReference>
<feature type="transmembrane region" description="Helical" evidence="9">
    <location>
        <begin position="123"/>
        <end position="144"/>
    </location>
</feature>
<gene>
    <name evidence="11" type="ORF">SAMN04487751_2379</name>
</gene>
<dbReference type="GO" id="GO:0042941">
    <property type="term" value="P:D-alanine transmembrane transport"/>
    <property type="evidence" value="ECO:0007669"/>
    <property type="project" value="TreeGrafter"/>
</dbReference>
<dbReference type="InterPro" id="IPR003593">
    <property type="entry name" value="AAA+_ATPase"/>
</dbReference>
<keyword evidence="6" id="KW-0067">ATP-binding</keyword>
<proteinExistence type="predicted"/>
<feature type="transmembrane region" description="Helical" evidence="9">
    <location>
        <begin position="92"/>
        <end position="111"/>
    </location>
</feature>
<keyword evidence="3" id="KW-1003">Cell membrane</keyword>